<dbReference type="AlphaFoldDB" id="A0A4R8H596"/>
<dbReference type="Pfam" id="PF14345">
    <property type="entry name" value="GDYXXLXY"/>
    <property type="match status" value="1"/>
</dbReference>
<keyword evidence="2" id="KW-1185">Reference proteome</keyword>
<dbReference type="EMBL" id="SOEG01000007">
    <property type="protein sequence ID" value="TDX52329.1"/>
    <property type="molecule type" value="Genomic_DNA"/>
</dbReference>
<comment type="caution">
    <text evidence="1">The sequence shown here is derived from an EMBL/GenBank/DDBJ whole genome shotgun (WGS) entry which is preliminary data.</text>
</comment>
<protein>
    <submittedName>
        <fullName evidence="1">Putative membrane-anchored protein</fullName>
    </submittedName>
</protein>
<name>A0A4R8H596_9FIRM</name>
<organism evidence="1 2">
    <name type="scientific">Orenia marismortui</name>
    <dbReference type="NCBI Taxonomy" id="46469"/>
    <lineage>
        <taxon>Bacteria</taxon>
        <taxon>Bacillati</taxon>
        <taxon>Bacillota</taxon>
        <taxon>Clostridia</taxon>
        <taxon>Halanaerobiales</taxon>
        <taxon>Halobacteroidaceae</taxon>
        <taxon>Orenia</taxon>
    </lineage>
</organism>
<reference evidence="1 2" key="1">
    <citation type="submission" date="2019-03" db="EMBL/GenBank/DDBJ databases">
        <title>Subsurface microbial communities from deep shales in Ohio and West Virginia, USA.</title>
        <authorList>
            <person name="Wrighton K."/>
        </authorList>
    </citation>
    <scope>NUCLEOTIDE SEQUENCE [LARGE SCALE GENOMIC DNA]</scope>
    <source>
        <strain evidence="1 2">MSL 6dP</strain>
    </source>
</reference>
<evidence type="ECO:0000313" key="1">
    <source>
        <dbReference type="EMBL" id="TDX52329.1"/>
    </source>
</evidence>
<gene>
    <name evidence="1" type="ORF">C7959_10737</name>
</gene>
<sequence>MKINRPKLVILFLIVVIIQLTVPASMIIKRELILRQGESFKFKTAPIDPYDPYRGRYVALDIREDYAPLPESRLNISRGDEIYAHLKKNQEGFAYFNKVTLEVPTEASYIKAKVTYINRKENKIYLDLPFERYYLDENIAPLVEKLYRKLNREENPNTYIKVRVKSGAAVIEELYLDNQAIIEFIKNNKEKYQED</sequence>
<dbReference type="STRING" id="926561.GCA_000379025_01354"/>
<evidence type="ECO:0000313" key="2">
    <source>
        <dbReference type="Proteomes" id="UP000295832"/>
    </source>
</evidence>
<accession>A0A4R8H596</accession>
<dbReference type="InterPro" id="IPR025833">
    <property type="entry name" value="GDYXXLXY"/>
</dbReference>
<proteinExistence type="predicted"/>
<dbReference type="RefSeq" id="WP_134115788.1">
    <property type="nucleotide sequence ID" value="NZ_SOEG01000007.1"/>
</dbReference>
<dbReference type="Proteomes" id="UP000295832">
    <property type="component" value="Unassembled WGS sequence"/>
</dbReference>